<dbReference type="InterPro" id="IPR020013">
    <property type="entry name" value="Flagellar_FlgE/F/G"/>
</dbReference>
<feature type="domain" description="Flagellar basal body rod protein N-terminal" evidence="5">
    <location>
        <begin position="6"/>
        <end position="34"/>
    </location>
</feature>
<protein>
    <recommendedName>
        <fullName evidence="2">Flagellar basal-body rod protein FlgG</fullName>
    </recommendedName>
    <alternativeName>
        <fullName evidence="4">Distal rod protein</fullName>
    </alternativeName>
</protein>
<organism evidence="8">
    <name type="scientific">marine sediment metagenome</name>
    <dbReference type="NCBI Taxonomy" id="412755"/>
    <lineage>
        <taxon>unclassified sequences</taxon>
        <taxon>metagenomes</taxon>
        <taxon>ecological metagenomes</taxon>
    </lineage>
</organism>
<accession>A0A0F9T8Z8</accession>
<evidence type="ECO:0000256" key="3">
    <source>
        <dbReference type="ARBA" id="ARBA00025933"/>
    </source>
</evidence>
<reference evidence="8" key="1">
    <citation type="journal article" date="2015" name="Nature">
        <title>Complex archaea that bridge the gap between prokaryotes and eukaryotes.</title>
        <authorList>
            <person name="Spang A."/>
            <person name="Saw J.H."/>
            <person name="Jorgensen S.L."/>
            <person name="Zaremba-Niedzwiedzka K."/>
            <person name="Martijn J."/>
            <person name="Lind A.E."/>
            <person name="van Eijk R."/>
            <person name="Schleper C."/>
            <person name="Guy L."/>
            <person name="Ettema T.J."/>
        </authorList>
    </citation>
    <scope>NUCLEOTIDE SEQUENCE</scope>
</reference>
<dbReference type="NCBIfam" id="TIGR02488">
    <property type="entry name" value="flgG_G_neg"/>
    <property type="match status" value="1"/>
</dbReference>
<dbReference type="InterPro" id="IPR012834">
    <property type="entry name" value="FlgG_G_neg"/>
</dbReference>
<name>A0A0F9T8Z8_9ZZZZ</name>
<evidence type="ECO:0000256" key="1">
    <source>
        <dbReference type="ARBA" id="ARBA00009677"/>
    </source>
</evidence>
<feature type="domain" description="Flagellar hook protein FlgE/F/G-like D1" evidence="7">
    <location>
        <begin position="96"/>
        <end position="159"/>
    </location>
</feature>
<evidence type="ECO:0000259" key="5">
    <source>
        <dbReference type="Pfam" id="PF00460"/>
    </source>
</evidence>
<comment type="subunit">
    <text evidence="3">The basal body constitutes a major portion of the flagellar organelle and consists of four rings (L,P,S, and M) mounted on a central rod. The rod consists of about 26 subunits of FlgG in the distal portion, and FlgB, FlgC and FlgF are thought to build up the proximal portion of the rod with about 6 subunits each.</text>
</comment>
<dbReference type="Pfam" id="PF00460">
    <property type="entry name" value="Flg_bb_rod"/>
    <property type="match status" value="1"/>
</dbReference>
<dbReference type="GO" id="GO:0009426">
    <property type="term" value="C:bacterial-type flagellum basal body, distal rod"/>
    <property type="evidence" value="ECO:0007669"/>
    <property type="project" value="InterPro"/>
</dbReference>
<dbReference type="InterPro" id="IPR019776">
    <property type="entry name" value="Flagellar_basal_body_rod_CS"/>
</dbReference>
<dbReference type="PROSITE" id="PS00588">
    <property type="entry name" value="FLAGELLA_BB_ROD"/>
    <property type="match status" value="1"/>
</dbReference>
<dbReference type="AlphaFoldDB" id="A0A0F9T8Z8"/>
<dbReference type="InterPro" id="IPR037925">
    <property type="entry name" value="FlgE/F/G-like"/>
</dbReference>
<dbReference type="GO" id="GO:0071978">
    <property type="term" value="P:bacterial-type flagellum-dependent swarming motility"/>
    <property type="evidence" value="ECO:0007669"/>
    <property type="project" value="TreeGrafter"/>
</dbReference>
<comment type="caution">
    <text evidence="8">The sequence shown here is derived from an EMBL/GenBank/DDBJ whole genome shotgun (WGS) entry which is preliminary data.</text>
</comment>
<evidence type="ECO:0000259" key="6">
    <source>
        <dbReference type="Pfam" id="PF06429"/>
    </source>
</evidence>
<dbReference type="PANTHER" id="PTHR30435:SF19">
    <property type="entry name" value="FLAGELLAR BASAL-BODY ROD PROTEIN FLGG"/>
    <property type="match status" value="1"/>
</dbReference>
<dbReference type="InterPro" id="IPR053967">
    <property type="entry name" value="LlgE_F_G-like_D1"/>
</dbReference>
<dbReference type="SUPFAM" id="SSF117143">
    <property type="entry name" value="Flagellar hook protein flgE"/>
    <property type="match status" value="1"/>
</dbReference>
<evidence type="ECO:0000256" key="2">
    <source>
        <dbReference type="ARBA" id="ARBA00017948"/>
    </source>
</evidence>
<dbReference type="EMBL" id="LAZR01001862">
    <property type="protein sequence ID" value="KKN37913.1"/>
    <property type="molecule type" value="Genomic_DNA"/>
</dbReference>
<evidence type="ECO:0000259" key="7">
    <source>
        <dbReference type="Pfam" id="PF22692"/>
    </source>
</evidence>
<sequence length="261" mass="27683">MKALGIAATGMLAQQTNVDVIANNIANANTTGFKSGRAAFQDLVYQSFSSAGSLTSESGTARPVGTDIGLGVQAAGVIRHNAQGGLIQTENQLDLAIEGRGYFVINRPDGSQAFTRDGNFELSAQGQLVTLNGYEVEPAIVVPDLTRQVEINQFGVVMAYVENDPNPVELGQLNFATFLNEAGLKPVGDNLMEQTSASGEAVQLTPGTPGVGITRQGYLEQSNVNIIQQITDLISAQRAYEMNSKAIETADQIMTTTNQIK</sequence>
<dbReference type="Pfam" id="PF22692">
    <property type="entry name" value="LlgE_F_G_D1"/>
    <property type="match status" value="1"/>
</dbReference>
<proteinExistence type="inferred from homology"/>
<dbReference type="PANTHER" id="PTHR30435">
    <property type="entry name" value="FLAGELLAR PROTEIN"/>
    <property type="match status" value="1"/>
</dbReference>
<evidence type="ECO:0000256" key="4">
    <source>
        <dbReference type="ARBA" id="ARBA00032912"/>
    </source>
</evidence>
<comment type="similarity">
    <text evidence="1">Belongs to the flagella basal body rod proteins family.</text>
</comment>
<feature type="domain" description="Flagellar basal-body/hook protein C-terminal" evidence="6">
    <location>
        <begin position="215"/>
        <end position="260"/>
    </location>
</feature>
<gene>
    <name evidence="8" type="ORF">LCGC14_0758640</name>
</gene>
<dbReference type="InterPro" id="IPR001444">
    <property type="entry name" value="Flag_bb_rod_N"/>
</dbReference>
<dbReference type="Pfam" id="PF06429">
    <property type="entry name" value="Flg_bbr_C"/>
    <property type="match status" value="1"/>
</dbReference>
<dbReference type="NCBIfam" id="TIGR03506">
    <property type="entry name" value="FlgEFG_subfam"/>
    <property type="match status" value="2"/>
</dbReference>
<evidence type="ECO:0000313" key="8">
    <source>
        <dbReference type="EMBL" id="KKN37913.1"/>
    </source>
</evidence>
<dbReference type="InterPro" id="IPR010930">
    <property type="entry name" value="Flg_bb/hook_C_dom"/>
</dbReference>